<dbReference type="AlphaFoldDB" id="A0A5C5GBP5"/>
<dbReference type="Pfam" id="PF12975">
    <property type="entry name" value="DUF3859"/>
    <property type="match status" value="1"/>
</dbReference>
<accession>A0A5C5GBP5</accession>
<evidence type="ECO:0000313" key="3">
    <source>
        <dbReference type="Proteomes" id="UP000314011"/>
    </source>
</evidence>
<dbReference type="Proteomes" id="UP000314011">
    <property type="component" value="Unassembled WGS sequence"/>
</dbReference>
<dbReference type="Gene3D" id="2.60.40.2390">
    <property type="match status" value="1"/>
</dbReference>
<evidence type="ECO:0000313" key="2">
    <source>
        <dbReference type="EMBL" id="TNY31394.1"/>
    </source>
</evidence>
<evidence type="ECO:0000259" key="1">
    <source>
        <dbReference type="Pfam" id="PF12975"/>
    </source>
</evidence>
<comment type="caution">
    <text evidence="2">The sequence shown here is derived from an EMBL/GenBank/DDBJ whole genome shotgun (WGS) entry which is preliminary data.</text>
</comment>
<gene>
    <name evidence="2" type="ORF">FHY64_15360</name>
</gene>
<proteinExistence type="predicted"/>
<dbReference type="EMBL" id="VFFF01000002">
    <property type="protein sequence ID" value="TNY31394.1"/>
    <property type="molecule type" value="Genomic_DNA"/>
</dbReference>
<protein>
    <submittedName>
        <fullName evidence="2">DUF3859 domain-containing protein</fullName>
    </submittedName>
</protein>
<dbReference type="OrthoDB" id="7864302at2"/>
<keyword evidence="3" id="KW-1185">Reference proteome</keyword>
<dbReference type="InterPro" id="IPR024331">
    <property type="entry name" value="DUF3859"/>
</dbReference>
<organism evidence="2 3">
    <name type="scientific">Pelagovum pacificum</name>
    <dbReference type="NCBI Taxonomy" id="2588711"/>
    <lineage>
        <taxon>Bacteria</taxon>
        <taxon>Pseudomonadati</taxon>
        <taxon>Pseudomonadota</taxon>
        <taxon>Alphaproteobacteria</taxon>
        <taxon>Rhodobacterales</taxon>
        <taxon>Paracoccaceae</taxon>
        <taxon>Pelagovum</taxon>
    </lineage>
</organism>
<feature type="domain" description="DUF3859" evidence="1">
    <location>
        <begin position="51"/>
        <end position="182"/>
    </location>
</feature>
<sequence>MQGGDGRLRPAVPARRIPEVAMLHLRALLLLALPVPVLAQEAESPLTVGPMIRSAKIGIFCAPEIFETTPAPDTIAGTTNVVVDEVPFLSDSHIVPAVLDVGFGIKSYAKGDVELTGVTVIVTHPPVGPDGVQRESYQTTIFSSRVSQTLFQFDYEYELVTGPWTLEAIHQGETLFSATFEVVEPGMVPELAEACNYASLLS</sequence>
<reference evidence="2 3" key="1">
    <citation type="submission" date="2019-06" db="EMBL/GenBank/DDBJ databases">
        <title>Genome of new Rhodobacteraceae sp. SM1903.</title>
        <authorList>
            <person name="Ren X."/>
        </authorList>
    </citation>
    <scope>NUCLEOTIDE SEQUENCE [LARGE SCALE GENOMIC DNA]</scope>
    <source>
        <strain evidence="2 3">SM1903</strain>
    </source>
</reference>
<name>A0A5C5GBP5_9RHOB</name>